<sequence>MVDLQQVADYSEELNIDTTLLYSYIERHGDRDIDSLRELSPEERASSRVLSLIFEQEQLQPYLRWRADRQDRIQVDYSNYTIPDSFGAESVSGNEDAAATEDCEVIMPGYNAGFSLHRDKAIFIPALREEMASVFESRGSGWTVLSLGVVAHDTTLYLLLPTALVHDYRARVEDRINGDWVDTDVADPTFDDQIEGLKRWAPERTRFVGRRVDVHGDAGSHVCDRVKEVLVAAVVDSSLPPPITCTIVEAGHEVLQVLDTHMKRLTDWWRPSKDMSKEQTLGMANYDTMEEYETPNYHDEVHCKSPEEGTYNAPSEQREVYVKYRVRGGYMLSNGKFARDNAWGYNPYTSSFLSIRKIFGIN</sequence>
<reference evidence="1 2" key="1">
    <citation type="submission" date="2016-12" db="EMBL/GenBank/DDBJ databases">
        <title>The genomes of Aspergillus section Nigri reveals drivers in fungal speciation.</title>
        <authorList>
            <consortium name="DOE Joint Genome Institute"/>
            <person name="Vesth T.C."/>
            <person name="Nybo J."/>
            <person name="Theobald S."/>
            <person name="Brandl J."/>
            <person name="Frisvad J.C."/>
            <person name="Nielsen K.F."/>
            <person name="Lyhne E.K."/>
            <person name="Kogle M.E."/>
            <person name="Kuo A."/>
            <person name="Riley R."/>
            <person name="Clum A."/>
            <person name="Nolan M."/>
            <person name="Lipzen A."/>
            <person name="Salamov A."/>
            <person name="Henrissat B."/>
            <person name="Wiebenga A."/>
            <person name="De Vries R.P."/>
            <person name="Grigoriev I.V."/>
            <person name="Mortensen U.H."/>
            <person name="Andersen M.R."/>
            <person name="Baker S.E."/>
        </authorList>
    </citation>
    <scope>NUCLEOTIDE SEQUENCE [LARGE SCALE GENOMIC DNA]</scope>
    <source>
        <strain evidence="1 2">CBS 115572</strain>
    </source>
</reference>
<organism evidence="1 2">
    <name type="scientific">Aspergillus sclerotioniger CBS 115572</name>
    <dbReference type="NCBI Taxonomy" id="1450535"/>
    <lineage>
        <taxon>Eukaryota</taxon>
        <taxon>Fungi</taxon>
        <taxon>Dikarya</taxon>
        <taxon>Ascomycota</taxon>
        <taxon>Pezizomycotina</taxon>
        <taxon>Eurotiomycetes</taxon>
        <taxon>Eurotiomycetidae</taxon>
        <taxon>Eurotiales</taxon>
        <taxon>Aspergillaceae</taxon>
        <taxon>Aspergillus</taxon>
        <taxon>Aspergillus subgen. Circumdati</taxon>
    </lineage>
</organism>
<dbReference type="AlphaFoldDB" id="A0A317XBH4"/>
<protein>
    <submittedName>
        <fullName evidence="1">Uncharacterized protein</fullName>
    </submittedName>
</protein>
<dbReference type="EMBL" id="MSFK01000002">
    <property type="protein sequence ID" value="PWY95916.1"/>
    <property type="molecule type" value="Genomic_DNA"/>
</dbReference>
<accession>A0A317XBH4</accession>
<evidence type="ECO:0000313" key="2">
    <source>
        <dbReference type="Proteomes" id="UP000246702"/>
    </source>
</evidence>
<gene>
    <name evidence="1" type="ORF">BO94DRAFT_530657</name>
</gene>
<keyword evidence="2" id="KW-1185">Reference proteome</keyword>
<comment type="caution">
    <text evidence="1">The sequence shown here is derived from an EMBL/GenBank/DDBJ whole genome shotgun (WGS) entry which is preliminary data.</text>
</comment>
<dbReference type="RefSeq" id="XP_025472677.1">
    <property type="nucleotide sequence ID" value="XM_025610719.1"/>
</dbReference>
<dbReference type="Proteomes" id="UP000246702">
    <property type="component" value="Unassembled WGS sequence"/>
</dbReference>
<dbReference type="GeneID" id="37112862"/>
<evidence type="ECO:0000313" key="1">
    <source>
        <dbReference type="EMBL" id="PWY95916.1"/>
    </source>
</evidence>
<proteinExistence type="predicted"/>
<name>A0A317XBH4_9EURO</name>